<dbReference type="GO" id="GO:0051787">
    <property type="term" value="F:misfolded protein binding"/>
    <property type="evidence" value="ECO:0007669"/>
    <property type="project" value="TreeGrafter"/>
</dbReference>
<evidence type="ECO:0000256" key="2">
    <source>
        <dbReference type="ARBA" id="ARBA00004123"/>
    </source>
</evidence>
<keyword evidence="18" id="KW-0539">Nucleus</keyword>
<evidence type="ECO:0000256" key="3">
    <source>
        <dbReference type="ARBA" id="ARBA00004514"/>
    </source>
</evidence>
<feature type="region of interest" description="Disordered" evidence="23">
    <location>
        <begin position="181"/>
        <end position="205"/>
    </location>
</feature>
<dbReference type="PANTHER" id="PTHR15204:SF0">
    <property type="entry name" value="LARGE PROLINE-RICH PROTEIN BAG6"/>
    <property type="match status" value="1"/>
</dbReference>
<dbReference type="PROSITE" id="PS50053">
    <property type="entry name" value="UBIQUITIN_2"/>
    <property type="match status" value="1"/>
</dbReference>
<dbReference type="Pfam" id="PF12057">
    <property type="entry name" value="BAG6"/>
    <property type="match status" value="1"/>
</dbReference>
<protein>
    <recommendedName>
        <fullName evidence="5">Large proline-rich protein BAG6</fullName>
    </recommendedName>
    <alternativeName>
        <fullName evidence="20">BCL2-associated athanogene 6</fullName>
    </alternativeName>
    <alternativeName>
        <fullName evidence="19">HLA-B-associated transcript 3</fullName>
    </alternativeName>
</protein>
<evidence type="ECO:0000256" key="15">
    <source>
        <dbReference type="ARBA" id="ARBA00022871"/>
    </source>
</evidence>
<evidence type="ECO:0000256" key="19">
    <source>
        <dbReference type="ARBA" id="ARBA00029739"/>
    </source>
</evidence>
<evidence type="ECO:0000256" key="11">
    <source>
        <dbReference type="ARBA" id="ARBA00022737"/>
    </source>
</evidence>
<dbReference type="Pfam" id="PF00240">
    <property type="entry name" value="ubiquitin"/>
    <property type="match status" value="1"/>
</dbReference>
<evidence type="ECO:0000256" key="7">
    <source>
        <dbReference type="ARBA" id="ARBA00022490"/>
    </source>
</evidence>
<dbReference type="FunFam" id="3.10.20.90:FF:000161">
    <property type="entry name" value="Uncharacterized protein, isoform C"/>
    <property type="match status" value="1"/>
</dbReference>
<keyword evidence="12" id="KW-0221">Differentiation</keyword>
<dbReference type="InterPro" id="IPR021925">
    <property type="entry name" value="BAG6"/>
</dbReference>
<sequence>MFPAEQIDELACPFNLARTRRHCQKITLKMIVLTVKTLDSQNHTFTVDDDITVEEFKTKIADTVNIPADTQRIIYCGRVLQDEVKLSDYDVNGKVVHLVQRPPPGQNPPTNRSASPQPPRRGFRGFETENTMYLGSMAFPSNLMESQGIVPPPPTHSLAGSRLNVARRMLRRAEAVINLLENPAARPNEQATSEEQQEEEVTPIIEARVIVPPGNNETIDEAMVLSAVQNTLFDAASGSIPMAAEVTIDANNGSQSAAETPPAERSASSTPEESTPSTNAAEGGPSGEQRPGGVSARSLAENASRTSEMAELLAVLNHLQTRFAPFLERYRHFMVEDPIIPQELNCLERAPDPGDVDSRLRGAALLGPRLPLPQRHHHSSAHPSAPPAALSPHPDPALGGGPGGHPDPSRGSK</sequence>
<evidence type="ECO:0000256" key="12">
    <source>
        <dbReference type="ARBA" id="ARBA00022782"/>
    </source>
</evidence>
<evidence type="ECO:0000256" key="1">
    <source>
        <dbReference type="ARBA" id="ARBA00002067"/>
    </source>
</evidence>
<feature type="region of interest" description="Disordered" evidence="23">
    <location>
        <begin position="98"/>
        <end position="125"/>
    </location>
</feature>
<dbReference type="Proteomes" id="UP000719412">
    <property type="component" value="Unassembled WGS sequence"/>
</dbReference>
<keyword evidence="14" id="KW-0391">Immunity</keyword>
<keyword evidence="26" id="KW-1185">Reference proteome</keyword>
<evidence type="ECO:0000256" key="21">
    <source>
        <dbReference type="ARBA" id="ARBA00046003"/>
    </source>
</evidence>
<dbReference type="CDD" id="cd01809">
    <property type="entry name" value="Ubl_BAG6"/>
    <property type="match status" value="1"/>
</dbReference>
<evidence type="ECO:0000256" key="9">
    <source>
        <dbReference type="ARBA" id="ARBA00022553"/>
    </source>
</evidence>
<keyword evidence="15" id="KW-0744">Spermatogenesis</keyword>
<evidence type="ECO:0000256" key="10">
    <source>
        <dbReference type="ARBA" id="ARBA00022703"/>
    </source>
</evidence>
<evidence type="ECO:0000313" key="25">
    <source>
        <dbReference type="EMBL" id="KAH0812127.1"/>
    </source>
</evidence>
<feature type="domain" description="Ubiquitin-like" evidence="24">
    <location>
        <begin position="31"/>
        <end position="92"/>
    </location>
</feature>
<accession>A0A8J6HCZ1</accession>
<dbReference type="GO" id="GO:0005634">
    <property type="term" value="C:nucleus"/>
    <property type="evidence" value="ECO:0007669"/>
    <property type="project" value="UniProtKB-SubCell"/>
</dbReference>
<evidence type="ECO:0000313" key="26">
    <source>
        <dbReference type="Proteomes" id="UP000719412"/>
    </source>
</evidence>
<dbReference type="InterPro" id="IPR019954">
    <property type="entry name" value="Ubiquitin_CS"/>
</dbReference>
<comment type="subunit">
    <text evidence="22">Component of the BAG6/BAT3 complex, also named BAT3 complex, at least composed of BAG6, UBL4A and GET4/TRC35. Interacts with GET4; the interaction is direct and localizes BAG6 in the cytosol. Interacts with UBL4A; the interaction is direct and required for UBL4A protein stability. Interacts with AIFM1. Interacts with HSPA2. Interacts with CTCFL. Interacts with p300/EP300. Interacts (via ubiquitin-like domain) with RNF126; required for BAG6-dependent ubiquitination of proteins mislocalized to the cytosol. Interacts (via ubiquitin-like domain) with SGTA; SGTA competes with RNF126 by binding the same region of BAG6, thereby promoting deubiquitination of BAG6-target proteins and rescuing them from degradation. Interacts with ricin A chain. Interacts with VCP and AMFR; both form the VCP/p97-AMFR/gp78 complex. Interacts with SYVN1. Interacts with USP13; the interaction is direct and may mediate UBL4A deubiquitination. Interacts with ZFAND2B. Interacts with KPNA2. Interacts with UBQLN4.</text>
</comment>
<evidence type="ECO:0000256" key="16">
    <source>
        <dbReference type="ARBA" id="ARBA00022990"/>
    </source>
</evidence>
<evidence type="ECO:0000256" key="14">
    <source>
        <dbReference type="ARBA" id="ARBA00022859"/>
    </source>
</evidence>
<comment type="function">
    <text evidence="21">Involved in DNA damage-induced apoptosis: following DNA damage, accumulates in the nucleus and forms a complex with p300/EP300, enhancing p300/EP300-mediated p53/TP53 acetylation leading to increase p53/TP53 transcriptional activity. When nuclear, may also act as a component of some chromatin regulator complex that regulates histone 3 'Lys-4' dimethylation (H3K4me2).</text>
</comment>
<dbReference type="GO" id="GO:0071818">
    <property type="term" value="C:BAT3 complex"/>
    <property type="evidence" value="ECO:0007669"/>
    <property type="project" value="TreeGrafter"/>
</dbReference>
<dbReference type="EMBL" id="JABDTM020026270">
    <property type="protein sequence ID" value="KAH0812127.1"/>
    <property type="molecule type" value="Genomic_DNA"/>
</dbReference>
<dbReference type="GO" id="GO:0005576">
    <property type="term" value="C:extracellular region"/>
    <property type="evidence" value="ECO:0007669"/>
    <property type="project" value="UniProtKB-SubCell"/>
</dbReference>
<evidence type="ECO:0000256" key="6">
    <source>
        <dbReference type="ARBA" id="ARBA00022448"/>
    </source>
</evidence>
<dbReference type="GO" id="GO:0002376">
    <property type="term" value="P:immune system process"/>
    <property type="evidence" value="ECO:0007669"/>
    <property type="project" value="UniProtKB-KW"/>
</dbReference>
<name>A0A8J6HCZ1_TENMO</name>
<evidence type="ECO:0000256" key="22">
    <source>
        <dbReference type="ARBA" id="ARBA00046936"/>
    </source>
</evidence>
<gene>
    <name evidence="25" type="ORF">GEV33_010658</name>
</gene>
<evidence type="ECO:0000256" key="5">
    <source>
        <dbReference type="ARBA" id="ARBA00021614"/>
    </source>
</evidence>
<dbReference type="GO" id="GO:0007283">
    <property type="term" value="P:spermatogenesis"/>
    <property type="evidence" value="ECO:0007669"/>
    <property type="project" value="UniProtKB-KW"/>
</dbReference>
<comment type="function">
    <text evidence="1">Released extracellularly via exosomes, it is a ligand of the natural killer/NK cells receptor NCR3 and stimulates NK cells cytotoxicity. It may thereby trigger NK cells cytotoxicity against neighboring tumor cells and immature myeloid dendritic cells (DC).</text>
</comment>
<keyword evidence="11" id="KW-0677">Repeat</keyword>
<keyword evidence="7" id="KW-0963">Cytoplasm</keyword>
<dbReference type="AlphaFoldDB" id="A0A8J6HCZ1"/>
<keyword evidence="13" id="KW-0156">Chromatin regulator</keyword>
<dbReference type="PANTHER" id="PTHR15204">
    <property type="entry name" value="LARGE PROLINE-RICH PROTEIN BAG6"/>
    <property type="match status" value="1"/>
</dbReference>
<reference evidence="25" key="1">
    <citation type="journal article" date="2020" name="J Insects Food Feed">
        <title>The yellow mealworm (Tenebrio molitor) genome: a resource for the emerging insects as food and feed industry.</title>
        <authorList>
            <person name="Eriksson T."/>
            <person name="Andere A."/>
            <person name="Kelstrup H."/>
            <person name="Emery V."/>
            <person name="Picard C."/>
        </authorList>
    </citation>
    <scope>NUCLEOTIDE SEQUENCE</scope>
    <source>
        <strain evidence="25">Stoneville</strain>
        <tissue evidence="25">Whole head</tissue>
    </source>
</reference>
<evidence type="ECO:0000256" key="8">
    <source>
        <dbReference type="ARBA" id="ARBA00022525"/>
    </source>
</evidence>
<feature type="compositionally biased region" description="Low complexity" evidence="23">
    <location>
        <begin position="381"/>
        <end position="392"/>
    </location>
</feature>
<dbReference type="GO" id="GO:0031593">
    <property type="term" value="F:polyubiquitin modification-dependent protein binding"/>
    <property type="evidence" value="ECO:0007669"/>
    <property type="project" value="TreeGrafter"/>
</dbReference>
<feature type="compositionally biased region" description="Low complexity" evidence="23">
    <location>
        <begin position="260"/>
        <end position="278"/>
    </location>
</feature>
<dbReference type="GO" id="GO:0006915">
    <property type="term" value="P:apoptotic process"/>
    <property type="evidence" value="ECO:0007669"/>
    <property type="project" value="UniProtKB-KW"/>
</dbReference>
<keyword evidence="10" id="KW-0053">Apoptosis</keyword>
<reference evidence="25" key="2">
    <citation type="submission" date="2021-08" db="EMBL/GenBank/DDBJ databases">
        <authorList>
            <person name="Eriksson T."/>
        </authorList>
    </citation>
    <scope>NUCLEOTIDE SEQUENCE</scope>
    <source>
        <strain evidence="25">Stoneville</strain>
        <tissue evidence="25">Whole head</tissue>
    </source>
</reference>
<evidence type="ECO:0000256" key="18">
    <source>
        <dbReference type="ARBA" id="ARBA00023242"/>
    </source>
</evidence>
<evidence type="ECO:0000256" key="17">
    <source>
        <dbReference type="ARBA" id="ARBA00023186"/>
    </source>
</evidence>
<evidence type="ECO:0000256" key="13">
    <source>
        <dbReference type="ARBA" id="ARBA00022853"/>
    </source>
</evidence>
<keyword evidence="16" id="KW-0007">Acetylation</keyword>
<organism evidence="25 26">
    <name type="scientific">Tenebrio molitor</name>
    <name type="common">Yellow mealworm beetle</name>
    <dbReference type="NCBI Taxonomy" id="7067"/>
    <lineage>
        <taxon>Eukaryota</taxon>
        <taxon>Metazoa</taxon>
        <taxon>Ecdysozoa</taxon>
        <taxon>Arthropoda</taxon>
        <taxon>Hexapoda</taxon>
        <taxon>Insecta</taxon>
        <taxon>Pterygota</taxon>
        <taxon>Neoptera</taxon>
        <taxon>Endopterygota</taxon>
        <taxon>Coleoptera</taxon>
        <taxon>Polyphaga</taxon>
        <taxon>Cucujiformia</taxon>
        <taxon>Tenebrionidae</taxon>
        <taxon>Tenebrio</taxon>
    </lineage>
</organism>
<dbReference type="SUPFAM" id="SSF54236">
    <property type="entry name" value="Ubiquitin-like"/>
    <property type="match status" value="1"/>
</dbReference>
<evidence type="ECO:0000259" key="24">
    <source>
        <dbReference type="PROSITE" id="PS50053"/>
    </source>
</evidence>
<keyword evidence="17" id="KW-0143">Chaperone</keyword>
<dbReference type="InterPro" id="IPR029071">
    <property type="entry name" value="Ubiquitin-like_domsf"/>
</dbReference>
<comment type="caution">
    <text evidence="25">The sequence shown here is derived from an EMBL/GenBank/DDBJ whole genome shotgun (WGS) entry which is preliminary data.</text>
</comment>
<proteinExistence type="predicted"/>
<dbReference type="InterPro" id="IPR000626">
    <property type="entry name" value="Ubiquitin-like_dom"/>
</dbReference>
<keyword evidence="6" id="KW-0813">Transport</keyword>
<evidence type="ECO:0000256" key="4">
    <source>
        <dbReference type="ARBA" id="ARBA00004550"/>
    </source>
</evidence>
<evidence type="ECO:0000256" key="20">
    <source>
        <dbReference type="ARBA" id="ARBA00030033"/>
    </source>
</evidence>
<comment type="subcellular location">
    <subcellularLocation>
        <location evidence="3">Cytoplasm</location>
        <location evidence="3">Cytosol</location>
    </subcellularLocation>
    <subcellularLocation>
        <location evidence="2">Nucleus</location>
    </subcellularLocation>
    <subcellularLocation>
        <location evidence="4">Secreted</location>
        <location evidence="4">Extracellular exosome</location>
    </subcellularLocation>
</comment>
<dbReference type="GO" id="GO:0036503">
    <property type="term" value="P:ERAD pathway"/>
    <property type="evidence" value="ECO:0007669"/>
    <property type="project" value="TreeGrafter"/>
</dbReference>
<dbReference type="SMART" id="SM00213">
    <property type="entry name" value="UBQ"/>
    <property type="match status" value="1"/>
</dbReference>
<dbReference type="PROSITE" id="PS00299">
    <property type="entry name" value="UBIQUITIN_1"/>
    <property type="match status" value="1"/>
</dbReference>
<dbReference type="Gene3D" id="3.10.20.90">
    <property type="entry name" value="Phosphatidylinositol 3-kinase Catalytic Subunit, Chain A, domain 1"/>
    <property type="match status" value="1"/>
</dbReference>
<keyword evidence="9" id="KW-0597">Phosphoprotein</keyword>
<keyword evidence="8" id="KW-0964">Secreted</keyword>
<dbReference type="GO" id="GO:0030154">
    <property type="term" value="P:cell differentiation"/>
    <property type="evidence" value="ECO:0007669"/>
    <property type="project" value="UniProtKB-KW"/>
</dbReference>
<dbReference type="GO" id="GO:0006325">
    <property type="term" value="P:chromatin organization"/>
    <property type="evidence" value="ECO:0007669"/>
    <property type="project" value="UniProtKB-KW"/>
</dbReference>
<evidence type="ECO:0000256" key="23">
    <source>
        <dbReference type="SAM" id="MobiDB-lite"/>
    </source>
</evidence>
<feature type="region of interest" description="Disordered" evidence="23">
    <location>
        <begin position="368"/>
        <end position="413"/>
    </location>
</feature>
<feature type="region of interest" description="Disordered" evidence="23">
    <location>
        <begin position="251"/>
        <end position="302"/>
    </location>
</feature>